<evidence type="ECO:0000256" key="1">
    <source>
        <dbReference type="ARBA" id="ARBA00000718"/>
    </source>
</evidence>
<dbReference type="CDD" id="cd04726">
    <property type="entry name" value="KGPDC_HPS"/>
    <property type="match status" value="1"/>
</dbReference>
<evidence type="ECO:0000313" key="9">
    <source>
        <dbReference type="EMBL" id="QTN00415.1"/>
    </source>
</evidence>
<accession>A0ABX7VTX6</accession>
<dbReference type="PANTHER" id="PTHR35039:SF3">
    <property type="entry name" value="3-KETO-L-GULONATE-6-PHOSPHATE DECARBOXYLASE SGBH-RELATED"/>
    <property type="match status" value="1"/>
</dbReference>
<name>A0ABX7VTX6_9BACI</name>
<comment type="pathway">
    <text evidence="2">One-carbon metabolism; formaldehyde assimilation via RuMP pathway; D-fructose 6-phosphate from D-ribulose 5-phosphate and formaldehyde: step 1/2.</text>
</comment>
<evidence type="ECO:0000313" key="10">
    <source>
        <dbReference type="Proteomes" id="UP000665043"/>
    </source>
</evidence>
<evidence type="ECO:0000259" key="8">
    <source>
        <dbReference type="SMART" id="SM00934"/>
    </source>
</evidence>
<dbReference type="InterPro" id="IPR001754">
    <property type="entry name" value="OMPdeCOase_dom"/>
</dbReference>
<dbReference type="Pfam" id="PF00215">
    <property type="entry name" value="OMPdecase"/>
    <property type="match status" value="1"/>
</dbReference>
<sequence length="206" mass="22428">MNLQVALDRLPWDECFAVIESVKDSVDYIEIGTGVIKEFGVKIIKEMKQAYPEKTLVADMKICDAGKHETALALDAGADITTVMGFAPLQTIKDCIEVANQADKQIMVDLLGIRNREKVEELIESGADLLSLHIGKDEQKSGGLDGEHFRLVEGLSDVQTAVAGGINQDSLPAFLEYRPDVIIVGSAITKAENRQEAAKTIKGMIK</sequence>
<feature type="domain" description="Orotidine 5'-phosphate decarboxylase" evidence="8">
    <location>
        <begin position="2"/>
        <end position="201"/>
    </location>
</feature>
<dbReference type="RefSeq" id="WP_209365551.1">
    <property type="nucleotide sequence ID" value="NZ_CP046956.1"/>
</dbReference>
<keyword evidence="7" id="KW-0119">Carbohydrate metabolism</keyword>
<keyword evidence="5" id="KW-0554">One-carbon metabolism</keyword>
<keyword evidence="10" id="KW-1185">Reference proteome</keyword>
<reference evidence="9 10" key="1">
    <citation type="submission" date="2019-12" db="EMBL/GenBank/DDBJ databases">
        <title>The whole genome sequencing of a strain isolated from a Mars analog, Dalangtan Playa.</title>
        <authorList>
            <person name="Huang T."/>
        </authorList>
    </citation>
    <scope>NUCLEOTIDE SEQUENCE [LARGE SCALE GENOMIC DNA]</scope>
    <source>
        <strain evidence="9 10">DP4-553-S</strain>
    </source>
</reference>
<comment type="similarity">
    <text evidence="3">Belongs to the HPS/KGPDC family. HPS subfamily.</text>
</comment>
<dbReference type="InterPro" id="IPR011060">
    <property type="entry name" value="RibuloseP-bd_barrel"/>
</dbReference>
<dbReference type="EMBL" id="CP046956">
    <property type="protein sequence ID" value="QTN00415.1"/>
    <property type="molecule type" value="Genomic_DNA"/>
</dbReference>
<proteinExistence type="inferred from homology"/>
<dbReference type="InterPro" id="IPR041710">
    <property type="entry name" value="HPS/KGPDC"/>
</dbReference>
<dbReference type="InterPro" id="IPR017553">
    <property type="entry name" value="3-hexulose-6-phosphate_synth"/>
</dbReference>
<dbReference type="NCBIfam" id="TIGR03128">
    <property type="entry name" value="RuMP_HxlA"/>
    <property type="match status" value="1"/>
</dbReference>
<dbReference type="EC" id="4.1.2.43" evidence="4"/>
<evidence type="ECO:0000256" key="4">
    <source>
        <dbReference type="ARBA" id="ARBA00012890"/>
    </source>
</evidence>
<dbReference type="SMART" id="SM00934">
    <property type="entry name" value="OMPdecase"/>
    <property type="match status" value="1"/>
</dbReference>
<dbReference type="PANTHER" id="PTHR35039">
    <property type="entry name" value="3-KETO-L-GULONATE-6-PHOSPHATE DECARBOXYLASE SGBH-RELATED"/>
    <property type="match status" value="1"/>
</dbReference>
<organism evidence="9 10">
    <name type="scientific">Sediminibacillus dalangtanensis</name>
    <dbReference type="NCBI Taxonomy" id="2729421"/>
    <lineage>
        <taxon>Bacteria</taxon>
        <taxon>Bacillati</taxon>
        <taxon>Bacillota</taxon>
        <taxon>Bacilli</taxon>
        <taxon>Bacillales</taxon>
        <taxon>Bacillaceae</taxon>
        <taxon>Sediminibacillus</taxon>
    </lineage>
</organism>
<comment type="catalytic activity">
    <reaction evidence="1">
        <text>D-ribulose 5-phosphate + formaldehyde = D-arabino-hex-3-ulose 6-phosphate</text>
        <dbReference type="Rhea" id="RHEA:25201"/>
        <dbReference type="ChEBI" id="CHEBI:16842"/>
        <dbReference type="ChEBI" id="CHEBI:58121"/>
        <dbReference type="ChEBI" id="CHEBI:58542"/>
        <dbReference type="EC" id="4.1.2.43"/>
    </reaction>
</comment>
<gene>
    <name evidence="9" type="ORF">ERJ70_14580</name>
</gene>
<evidence type="ECO:0000256" key="2">
    <source>
        <dbReference type="ARBA" id="ARBA00005014"/>
    </source>
</evidence>
<dbReference type="InterPro" id="IPR013785">
    <property type="entry name" value="Aldolase_TIM"/>
</dbReference>
<evidence type="ECO:0000256" key="6">
    <source>
        <dbReference type="ARBA" id="ARBA00023239"/>
    </source>
</evidence>
<evidence type="ECO:0000256" key="3">
    <source>
        <dbReference type="ARBA" id="ARBA00006350"/>
    </source>
</evidence>
<keyword evidence="6" id="KW-0456">Lyase</keyword>
<evidence type="ECO:0000256" key="7">
    <source>
        <dbReference type="ARBA" id="ARBA00023277"/>
    </source>
</evidence>
<evidence type="ECO:0000256" key="5">
    <source>
        <dbReference type="ARBA" id="ARBA00022563"/>
    </source>
</evidence>
<dbReference type="Proteomes" id="UP000665043">
    <property type="component" value="Chromosome"/>
</dbReference>
<protein>
    <recommendedName>
        <fullName evidence="4">3-hexulose-6-phosphate synthase</fullName>
        <ecNumber evidence="4">4.1.2.43</ecNumber>
    </recommendedName>
</protein>
<dbReference type="Gene3D" id="3.20.20.70">
    <property type="entry name" value="Aldolase class I"/>
    <property type="match status" value="1"/>
</dbReference>
<dbReference type="SUPFAM" id="SSF51366">
    <property type="entry name" value="Ribulose-phoshate binding barrel"/>
    <property type="match status" value="1"/>
</dbReference>